<evidence type="ECO:0000256" key="7">
    <source>
        <dbReference type="ARBA" id="ARBA00022737"/>
    </source>
</evidence>
<keyword evidence="5 13" id="KW-0245">EGF-like domain</keyword>
<dbReference type="EMBL" id="LWCA01000479">
    <property type="protein sequence ID" value="OAF68265.1"/>
    <property type="molecule type" value="Genomic_DNA"/>
</dbReference>
<evidence type="ECO:0000256" key="12">
    <source>
        <dbReference type="ARBA" id="ARBA00023157"/>
    </source>
</evidence>
<evidence type="ECO:0000256" key="2">
    <source>
        <dbReference type="ARBA" id="ARBA00004347"/>
    </source>
</evidence>
<keyword evidence="11" id="KW-0472">Membrane</keyword>
<evidence type="ECO:0000256" key="15">
    <source>
        <dbReference type="SAM" id="MobiDB-lite"/>
    </source>
</evidence>
<gene>
    <name evidence="17" type="ORF">A3Q56_03993</name>
</gene>
<evidence type="ECO:0000256" key="14">
    <source>
        <dbReference type="PROSITE-ProRule" id="PRU00221"/>
    </source>
</evidence>
<evidence type="ECO:0000256" key="6">
    <source>
        <dbReference type="ARBA" id="ARBA00022574"/>
    </source>
</evidence>
<dbReference type="SUPFAM" id="SSF57184">
    <property type="entry name" value="Growth factor receptor domain"/>
    <property type="match status" value="1"/>
</dbReference>
<feature type="domain" description="EGF-like" evidence="16">
    <location>
        <begin position="1293"/>
        <end position="1334"/>
    </location>
</feature>
<keyword evidence="10" id="KW-0333">Golgi apparatus</keyword>
<dbReference type="Pfam" id="PF00400">
    <property type="entry name" value="WD40"/>
    <property type="match status" value="6"/>
</dbReference>
<dbReference type="SUPFAM" id="SSF50978">
    <property type="entry name" value="WD40 repeat-like"/>
    <property type="match status" value="1"/>
</dbReference>
<keyword evidence="8" id="KW-0931">ER-Golgi transport</keyword>
<dbReference type="PROSITE" id="PS00010">
    <property type="entry name" value="ASX_HYDROXYL"/>
    <property type="match status" value="1"/>
</dbReference>
<dbReference type="Pfam" id="PF23953">
    <property type="entry name" value="TPR_COPA_B"/>
    <property type="match status" value="1"/>
</dbReference>
<dbReference type="SMART" id="SM00181">
    <property type="entry name" value="EGF"/>
    <property type="match status" value="2"/>
</dbReference>
<comment type="caution">
    <text evidence="17">The sequence shown here is derived from an EMBL/GenBank/DDBJ whole genome shotgun (WGS) entry which is preliminary data.</text>
</comment>
<dbReference type="InterPro" id="IPR018097">
    <property type="entry name" value="EGF_Ca-bd_CS"/>
</dbReference>
<dbReference type="PROSITE" id="PS50026">
    <property type="entry name" value="EGF_3"/>
    <property type="match status" value="1"/>
</dbReference>
<evidence type="ECO:0000313" key="17">
    <source>
        <dbReference type="EMBL" id="OAF68265.1"/>
    </source>
</evidence>
<feature type="repeat" description="WD" evidence="14">
    <location>
        <begin position="104"/>
        <end position="139"/>
    </location>
</feature>
<dbReference type="InterPro" id="IPR050844">
    <property type="entry name" value="Coatomer_complex_subunit"/>
</dbReference>
<accession>A0A177B1W6</accession>
<reference evidence="17 18" key="1">
    <citation type="submission" date="2016-04" db="EMBL/GenBank/DDBJ databases">
        <title>The genome of Intoshia linei affirms orthonectids as highly simplified spiralians.</title>
        <authorList>
            <person name="Mikhailov K.V."/>
            <person name="Slusarev G.S."/>
            <person name="Nikitin M.A."/>
            <person name="Logacheva M.D."/>
            <person name="Penin A."/>
            <person name="Aleoshin V."/>
            <person name="Panchin Y.V."/>
        </authorList>
    </citation>
    <scope>NUCLEOTIDE SEQUENCE [LARGE SCALE GENOMIC DNA]</scope>
    <source>
        <strain evidence="17">Intl2013</strain>
        <tissue evidence="17">Whole animal</tissue>
    </source>
</reference>
<dbReference type="SMART" id="SM00320">
    <property type="entry name" value="WD40"/>
    <property type="match status" value="6"/>
</dbReference>
<keyword evidence="9" id="KW-0653">Protein transport</keyword>
<dbReference type="GO" id="GO:0000139">
    <property type="term" value="C:Golgi membrane"/>
    <property type="evidence" value="ECO:0007669"/>
    <property type="project" value="UniProtKB-SubCell"/>
</dbReference>
<evidence type="ECO:0000256" key="8">
    <source>
        <dbReference type="ARBA" id="ARBA00022892"/>
    </source>
</evidence>
<dbReference type="InterPro" id="IPR001680">
    <property type="entry name" value="WD40_rpt"/>
</dbReference>
<dbReference type="PROSITE" id="PS50294">
    <property type="entry name" value="WD_REPEATS_REGION"/>
    <property type="match status" value="3"/>
</dbReference>
<evidence type="ECO:0000313" key="18">
    <source>
        <dbReference type="Proteomes" id="UP000078046"/>
    </source>
</evidence>
<proteinExistence type="predicted"/>
<feature type="repeat" description="WD" evidence="14">
    <location>
        <begin position="220"/>
        <end position="261"/>
    </location>
</feature>
<keyword evidence="12" id="KW-1015">Disulfide bond</keyword>
<evidence type="ECO:0000256" key="1">
    <source>
        <dbReference type="ARBA" id="ARBA00004255"/>
    </source>
</evidence>
<dbReference type="InterPro" id="IPR009030">
    <property type="entry name" value="Growth_fac_rcpt_cys_sf"/>
</dbReference>
<evidence type="ECO:0000256" key="9">
    <source>
        <dbReference type="ARBA" id="ARBA00022927"/>
    </source>
</evidence>
<dbReference type="OrthoDB" id="10261470at2759"/>
<dbReference type="GO" id="GO:0005509">
    <property type="term" value="F:calcium ion binding"/>
    <property type="evidence" value="ECO:0007669"/>
    <property type="project" value="InterPro"/>
</dbReference>
<dbReference type="InterPro" id="IPR047312">
    <property type="entry name" value="Coatomer_alpha_WD-assoc_reg"/>
</dbReference>
<dbReference type="PANTHER" id="PTHR19876:SF1">
    <property type="entry name" value="COATOMER SUBUNIT ALPHA"/>
    <property type="match status" value="1"/>
</dbReference>
<dbReference type="PANTHER" id="PTHR19876">
    <property type="entry name" value="COATOMER"/>
    <property type="match status" value="1"/>
</dbReference>
<dbReference type="InterPro" id="IPR015943">
    <property type="entry name" value="WD40/YVTN_repeat-like_dom_sf"/>
</dbReference>
<keyword evidence="3" id="KW-0813">Transport</keyword>
<dbReference type="Gene3D" id="2.130.10.10">
    <property type="entry name" value="YVTN repeat-like/Quinoprotein amine dehydrogenase"/>
    <property type="match status" value="1"/>
</dbReference>
<dbReference type="InterPro" id="IPR020472">
    <property type="entry name" value="WD40_PAC1"/>
</dbReference>
<dbReference type="Pfam" id="PF07645">
    <property type="entry name" value="EGF_CA"/>
    <property type="match status" value="1"/>
</dbReference>
<dbReference type="GO" id="GO:0005198">
    <property type="term" value="F:structural molecule activity"/>
    <property type="evidence" value="ECO:0007669"/>
    <property type="project" value="InterPro"/>
</dbReference>
<dbReference type="SMART" id="SM00179">
    <property type="entry name" value="EGF_CA"/>
    <property type="match status" value="1"/>
</dbReference>
<evidence type="ECO:0000256" key="5">
    <source>
        <dbReference type="ARBA" id="ARBA00022536"/>
    </source>
</evidence>
<dbReference type="FunFam" id="1.25.40.470:FF:000002">
    <property type="entry name" value="Coatomer subunit alpha"/>
    <property type="match status" value="1"/>
</dbReference>
<dbReference type="Gene3D" id="2.10.25.10">
    <property type="entry name" value="Laminin"/>
    <property type="match status" value="2"/>
</dbReference>
<feature type="region of interest" description="Disordered" evidence="15">
    <location>
        <begin position="806"/>
        <end position="845"/>
    </location>
</feature>
<dbReference type="PROSITE" id="PS50082">
    <property type="entry name" value="WD_REPEATS_2"/>
    <property type="match status" value="4"/>
</dbReference>
<dbReference type="CDD" id="cd00200">
    <property type="entry name" value="WD40"/>
    <property type="match status" value="1"/>
</dbReference>
<feature type="compositionally biased region" description="Polar residues" evidence="15">
    <location>
        <begin position="823"/>
        <end position="832"/>
    </location>
</feature>
<dbReference type="Pfam" id="PF04053">
    <property type="entry name" value="B-prop_COPA_B_2nd"/>
    <property type="match status" value="1"/>
</dbReference>
<keyword evidence="7" id="KW-0677">Repeat</keyword>
<dbReference type="GO" id="GO:0006886">
    <property type="term" value="P:intracellular protein transport"/>
    <property type="evidence" value="ECO:0007669"/>
    <property type="project" value="InterPro"/>
</dbReference>
<organism evidence="17 18">
    <name type="scientific">Intoshia linei</name>
    <dbReference type="NCBI Taxonomy" id="1819745"/>
    <lineage>
        <taxon>Eukaryota</taxon>
        <taxon>Metazoa</taxon>
        <taxon>Spiralia</taxon>
        <taxon>Lophotrochozoa</taxon>
        <taxon>Mesozoa</taxon>
        <taxon>Orthonectida</taxon>
        <taxon>Rhopaluridae</taxon>
        <taxon>Intoshia</taxon>
    </lineage>
</organism>
<dbReference type="GO" id="GO:0006888">
    <property type="term" value="P:endoplasmic reticulum to Golgi vesicle-mediated transport"/>
    <property type="evidence" value="ECO:0007669"/>
    <property type="project" value="TreeGrafter"/>
</dbReference>
<evidence type="ECO:0000256" key="3">
    <source>
        <dbReference type="ARBA" id="ARBA00022448"/>
    </source>
</evidence>
<dbReference type="Pfam" id="PF06957">
    <property type="entry name" value="COPI_C"/>
    <property type="match status" value="1"/>
</dbReference>
<dbReference type="InterPro" id="IPR006692">
    <property type="entry name" value="Beta-prop_COPA/B_2nd"/>
</dbReference>
<dbReference type="GO" id="GO:0006890">
    <property type="term" value="P:retrograde vesicle-mediated transport, Golgi to endoplasmic reticulum"/>
    <property type="evidence" value="ECO:0007669"/>
    <property type="project" value="TreeGrafter"/>
</dbReference>
<keyword evidence="6 14" id="KW-0853">WD repeat</keyword>
<dbReference type="InterPro" id="IPR019775">
    <property type="entry name" value="WD40_repeat_CS"/>
</dbReference>
<comment type="caution">
    <text evidence="13">Lacks conserved residue(s) required for the propagation of feature annotation.</text>
</comment>
<dbReference type="GO" id="GO:0006891">
    <property type="term" value="P:intra-Golgi vesicle-mediated transport"/>
    <property type="evidence" value="ECO:0007669"/>
    <property type="project" value="TreeGrafter"/>
</dbReference>
<dbReference type="GO" id="GO:0030126">
    <property type="term" value="C:COPI vesicle coat"/>
    <property type="evidence" value="ECO:0007669"/>
    <property type="project" value="InterPro"/>
</dbReference>
<dbReference type="InterPro" id="IPR056176">
    <property type="entry name" value="TPR_COPA_B"/>
</dbReference>
<dbReference type="InterPro" id="IPR000742">
    <property type="entry name" value="EGF"/>
</dbReference>
<dbReference type="InterPro" id="IPR001881">
    <property type="entry name" value="EGF-like_Ca-bd_dom"/>
</dbReference>
<evidence type="ECO:0000256" key="13">
    <source>
        <dbReference type="PROSITE-ProRule" id="PRU00076"/>
    </source>
</evidence>
<dbReference type="PROSITE" id="PS00678">
    <property type="entry name" value="WD_REPEATS_1"/>
    <property type="match status" value="1"/>
</dbReference>
<keyword evidence="18" id="KW-1185">Reference proteome</keyword>
<keyword evidence="4" id="KW-0963">Cytoplasm</keyword>
<feature type="repeat" description="WD" evidence="14">
    <location>
        <begin position="176"/>
        <end position="217"/>
    </location>
</feature>
<dbReference type="FunFam" id="2.10.25.10:FF:000240">
    <property type="entry name" value="Vitamin K-dependent protein S"/>
    <property type="match status" value="1"/>
</dbReference>
<dbReference type="Proteomes" id="UP000078046">
    <property type="component" value="Unassembled WGS sequence"/>
</dbReference>
<dbReference type="InterPro" id="IPR036322">
    <property type="entry name" value="WD40_repeat_dom_sf"/>
</dbReference>
<dbReference type="CDD" id="cd22948">
    <property type="entry name" value="Coatomer_WDAD_alpha"/>
    <property type="match status" value="1"/>
</dbReference>
<dbReference type="InterPro" id="IPR049883">
    <property type="entry name" value="NOTCH1_EGF-like"/>
</dbReference>
<dbReference type="PRINTS" id="PR00320">
    <property type="entry name" value="GPROTEINBRPT"/>
</dbReference>
<dbReference type="InterPro" id="IPR010714">
    <property type="entry name" value="Coatomer_asu_C"/>
</dbReference>
<evidence type="ECO:0000256" key="11">
    <source>
        <dbReference type="ARBA" id="ARBA00023136"/>
    </source>
</evidence>
<comment type="subcellular location">
    <subcellularLocation>
        <location evidence="2">Cytoplasmic vesicle</location>
        <location evidence="2">COPI-coated vesicle membrane</location>
        <topology evidence="2">Peripheral membrane protein</topology>
        <orientation evidence="2">Cytoplasmic side</orientation>
    </subcellularLocation>
    <subcellularLocation>
        <location evidence="1">Golgi apparatus membrane</location>
        <topology evidence="1">Peripheral membrane protein</topology>
        <orientation evidence="1">Cytoplasmic side</orientation>
    </subcellularLocation>
</comment>
<sequence length="1387" mass="158550">MLIKFKTKSARVKAISFHPTRPWVLVSLHTGTIQLWDYRIKSMIEKYEDHRGPVRGLCFHKNKPIFVSGGDDYKIKEHPWIISASDDQTCRIWNWQSRQCLGILAGHSNYVMCAIFHPVRNLVASCSLDQTIRIWDISNLFKKNISPPQSAFEEKIRAVGRPELFSIGDFIVMHVLEGHDGAVNWVEFHKKLPILLSASDDKLIRIWKITDTKATQFDTLRGHHNHVSHVIFHPFKDIVISNSVDQTIRFWDLNSRICIDSHRIENDRFWCLGVHPSNNLIAAGHDSGLMVFKLESERPAFCVCKESMFYFSKNTVRRLDFKTNRDEKVYSRTTTKNRIKALEYNFTANCLILKMISKSKDITYTMINFSNTGGMEKNHAITDAVWITRNRYVLLDRSNNLLVKNMEGEITKKIAISNVEKLFYYGLGCVLLKEMEMLTLFDIQQNKKLISCKFPKVKYIHWREDGKFAALLCVKSIYIVDRQLNSITSIRENTRVKSGLWDSNVFVYTTNHHIKYLLMNGDFGIIRTLEFPVYLAAIYEGKLYCIDRSVNIRIVQIDTTEYKFKLALITKRYDEVLNMIRTTKLIGQSIIAYLQKKGYPEIALHFVNDDKTKFSLALECGNLEVALASARKIDLEKCWTQLSQVALKHGNLKIVELCYQRINDLDQLAFFYIISGQTAKLLKIMKTTESKNDHNLQLQIAMFSGMYTDQVRILEKCGNPSIAYLLANNYSIEEPSQKLREILPESVTLNIDKCKKHFNLPQTPKPINESAENWPKLNIERNLFDIVTAQTSVVETNGIADNVAEASWETDSNDSDNDGFATPRSNSSFQNDESSKNGDEDEGWEEEDIEINNYDIKNQNTPQFIMPQTGIAQTRDVLTSKNVSDHIAIGSILTAIELLRKQYAIQNVSVYDEIFNDIFTKSSLNFKPSINSKVIPVYSYRNRCDSNLKIFLPIPFYTKEDLQEKLKSALNFKKFYEAIDNFRSILRLIPLIPLNTKVDYRYLKEIAFKCREYILGLSIELERRNLSKNDQDKEKCLQLAALSTHCQFDTPHMLLSLKVAMNNSYKCENFKSAAEFAQRYLSMGPNTESAEKANKILNISQKNNSEAILYDYDSLNPFKICSKLFVPLYSGSDQVECKFCGASYAMQFANSICNIDGFSDFDYHIPLDGTYHFGWTTKNLGISHDYVESGKVLIRQMSDETETPSIGDVNDFLNYSYPALWSISVELTSQLPKIIGPTGPMGPPGPSNSGPIGVPCLLNVLNCEQKCMESDDNMWCECNNGFLLNNDGITCQDENECLSEGQGRCSHICVNTSGSYHCICRAGYSLTKDGRTCEGFIFLNLIIVSNSTQLIDLDECQDPIIVENCPFCLNTVGSYTCARLRFSDTNP</sequence>
<dbReference type="PROSITE" id="PS01187">
    <property type="entry name" value="EGF_CA"/>
    <property type="match status" value="1"/>
</dbReference>
<dbReference type="Gene3D" id="1.25.40.470">
    <property type="match status" value="1"/>
</dbReference>
<evidence type="ECO:0000256" key="10">
    <source>
        <dbReference type="ARBA" id="ARBA00023034"/>
    </source>
</evidence>
<dbReference type="PROSITE" id="PS01186">
    <property type="entry name" value="EGF_2"/>
    <property type="match status" value="1"/>
</dbReference>
<feature type="repeat" description="WD" evidence="14">
    <location>
        <begin position="5"/>
        <end position="46"/>
    </location>
</feature>
<dbReference type="CDD" id="cd00054">
    <property type="entry name" value="EGF_CA"/>
    <property type="match status" value="1"/>
</dbReference>
<protein>
    <submittedName>
        <fullName evidence="17">Alpha-COP</fullName>
    </submittedName>
</protein>
<name>A0A177B1W6_9BILA</name>
<evidence type="ECO:0000256" key="4">
    <source>
        <dbReference type="ARBA" id="ARBA00022490"/>
    </source>
</evidence>
<dbReference type="Pfam" id="PF14670">
    <property type="entry name" value="FXa_inhibition"/>
    <property type="match status" value="1"/>
</dbReference>
<evidence type="ECO:0000259" key="16">
    <source>
        <dbReference type="PROSITE" id="PS50026"/>
    </source>
</evidence>
<dbReference type="InterPro" id="IPR000152">
    <property type="entry name" value="EGF-type_Asp/Asn_hydroxyl_site"/>
</dbReference>